<accession>A0A5E4R9Z1</accession>
<evidence type="ECO:0000313" key="3">
    <source>
        <dbReference type="Proteomes" id="UP000324832"/>
    </source>
</evidence>
<keyword evidence="1" id="KW-0812">Transmembrane</keyword>
<evidence type="ECO:0000256" key="1">
    <source>
        <dbReference type="SAM" id="Phobius"/>
    </source>
</evidence>
<feature type="transmembrane region" description="Helical" evidence="1">
    <location>
        <begin position="171"/>
        <end position="195"/>
    </location>
</feature>
<dbReference type="AlphaFoldDB" id="A0A5E4R9Z1"/>
<protein>
    <recommendedName>
        <fullName evidence="4">Gustatory receptor</fullName>
    </recommendedName>
</protein>
<feature type="transmembrane region" description="Helical" evidence="1">
    <location>
        <begin position="81"/>
        <end position="105"/>
    </location>
</feature>
<dbReference type="EMBL" id="FZQP02007078">
    <property type="protein sequence ID" value="VVD06104.1"/>
    <property type="molecule type" value="Genomic_DNA"/>
</dbReference>
<keyword evidence="3" id="KW-1185">Reference proteome</keyword>
<organism evidence="2 3">
    <name type="scientific">Leptidea sinapis</name>
    <dbReference type="NCBI Taxonomy" id="189913"/>
    <lineage>
        <taxon>Eukaryota</taxon>
        <taxon>Metazoa</taxon>
        <taxon>Ecdysozoa</taxon>
        <taxon>Arthropoda</taxon>
        <taxon>Hexapoda</taxon>
        <taxon>Insecta</taxon>
        <taxon>Pterygota</taxon>
        <taxon>Neoptera</taxon>
        <taxon>Endopterygota</taxon>
        <taxon>Lepidoptera</taxon>
        <taxon>Glossata</taxon>
        <taxon>Ditrysia</taxon>
        <taxon>Papilionoidea</taxon>
        <taxon>Pieridae</taxon>
        <taxon>Dismorphiinae</taxon>
        <taxon>Leptidea</taxon>
    </lineage>
</organism>
<proteinExistence type="predicted"/>
<feature type="transmembrane region" description="Helical" evidence="1">
    <location>
        <begin position="282"/>
        <end position="302"/>
    </location>
</feature>
<feature type="transmembrane region" description="Helical" evidence="1">
    <location>
        <begin position="56"/>
        <end position="75"/>
    </location>
</feature>
<name>A0A5E4R9Z1_9NEOP</name>
<gene>
    <name evidence="2" type="ORF">LSINAPIS_LOCUS15522</name>
</gene>
<evidence type="ECO:0008006" key="4">
    <source>
        <dbReference type="Google" id="ProtNLM"/>
    </source>
</evidence>
<dbReference type="Proteomes" id="UP000324832">
    <property type="component" value="Unassembled WGS sequence"/>
</dbReference>
<sequence length="303" mass="35159">MISSIKSVSPAGFPKRNNLFFQERNNLHQIRRLLYLQAIFGINRLYLLVNNKLIRWIFYFISGFIIFIAVSSILTETLARASYIVVKDALVVEYILLSINALFLVRSTAKKFIKNLNSFDESLNIYANNKLSNVTVAHTFLITLAVFYMVTEGLFFYAYYETGILMDTKYILLLITTIAQDVEIILVCTMIIFVLRRVKVLKGHVIKLFVMQNEIIIEKNTFEELSFKTNLDISSVHKAYEQLHKCSTQLNRMISFPMMLTRDSEISYALWGVIRMDMSLPLSYMSLCTTYLIIVVQFSKFID</sequence>
<keyword evidence="1" id="KW-1133">Transmembrane helix</keyword>
<evidence type="ECO:0000313" key="2">
    <source>
        <dbReference type="EMBL" id="VVD06104.1"/>
    </source>
</evidence>
<feature type="transmembrane region" description="Helical" evidence="1">
    <location>
        <begin position="140"/>
        <end position="159"/>
    </location>
</feature>
<keyword evidence="1" id="KW-0472">Membrane</keyword>
<reference evidence="2 3" key="1">
    <citation type="submission" date="2017-07" db="EMBL/GenBank/DDBJ databases">
        <authorList>
            <person name="Talla V."/>
            <person name="Backstrom N."/>
        </authorList>
    </citation>
    <scope>NUCLEOTIDE SEQUENCE [LARGE SCALE GENOMIC DNA]</scope>
</reference>